<dbReference type="GO" id="GO:0047372">
    <property type="term" value="F:monoacylglycerol lipase activity"/>
    <property type="evidence" value="ECO:0007669"/>
    <property type="project" value="UniProtKB-EC"/>
</dbReference>
<dbReference type="EC" id="3.1.1.23" evidence="4"/>
<dbReference type="InterPro" id="IPR051044">
    <property type="entry name" value="MAG_DAG_Lipase"/>
</dbReference>
<comment type="catalytic activity">
    <reaction evidence="1">
        <text>a diacylglycerol + H2O = a monoacylglycerol + a fatty acid + H(+)</text>
        <dbReference type="Rhea" id="RHEA:32731"/>
        <dbReference type="ChEBI" id="CHEBI:15377"/>
        <dbReference type="ChEBI" id="CHEBI:15378"/>
        <dbReference type="ChEBI" id="CHEBI:17408"/>
        <dbReference type="ChEBI" id="CHEBI:18035"/>
        <dbReference type="ChEBI" id="CHEBI:28868"/>
    </reaction>
</comment>
<dbReference type="EMBL" id="CP119912">
    <property type="protein sequence ID" value="WFD20314.1"/>
    <property type="molecule type" value="Genomic_DNA"/>
</dbReference>
<evidence type="ECO:0000256" key="2">
    <source>
        <dbReference type="ARBA" id="ARBA00048461"/>
    </source>
</evidence>
<evidence type="ECO:0000313" key="5">
    <source>
        <dbReference type="Proteomes" id="UP001220961"/>
    </source>
</evidence>
<dbReference type="InterPro" id="IPR029058">
    <property type="entry name" value="AB_hydrolase_fold"/>
</dbReference>
<dbReference type="PANTHER" id="PTHR11614">
    <property type="entry name" value="PHOSPHOLIPASE-RELATED"/>
    <property type="match status" value="1"/>
</dbReference>
<evidence type="ECO:0000313" key="4">
    <source>
        <dbReference type="EMBL" id="WFD20314.1"/>
    </source>
</evidence>
<name>A0AAF0E8R5_9BASI</name>
<dbReference type="InterPro" id="IPR022742">
    <property type="entry name" value="Hydrolase_4"/>
</dbReference>
<feature type="domain" description="Serine aminopeptidase S33" evidence="3">
    <location>
        <begin position="48"/>
        <end position="309"/>
    </location>
</feature>
<organism evidence="4 5">
    <name type="scientific">Malassezia caprae</name>
    <dbReference type="NCBI Taxonomy" id="1381934"/>
    <lineage>
        <taxon>Eukaryota</taxon>
        <taxon>Fungi</taxon>
        <taxon>Dikarya</taxon>
        <taxon>Basidiomycota</taxon>
        <taxon>Ustilaginomycotina</taxon>
        <taxon>Malasseziomycetes</taxon>
        <taxon>Malasseziales</taxon>
        <taxon>Malasseziaceae</taxon>
        <taxon>Malassezia</taxon>
    </lineage>
</organism>
<evidence type="ECO:0000256" key="1">
    <source>
        <dbReference type="ARBA" id="ARBA00047591"/>
    </source>
</evidence>
<dbReference type="Gene3D" id="3.40.50.1820">
    <property type="entry name" value="alpha/beta hydrolase"/>
    <property type="match status" value="1"/>
</dbReference>
<dbReference type="Pfam" id="PF12146">
    <property type="entry name" value="Hydrolase_4"/>
    <property type="match status" value="1"/>
</dbReference>
<sequence>MAGNYRVSYPVTNPGVETQEWYTLREGVESPFFLSHWFPASATGELIQPKAAIVFVHGFADYCQRYAGVFQGFADRGYQVSGFDQFGFGSTWYESPERATTHGWTTWPEQMEDMASMVKLTRARLDKKWGEGVVPIYMLGHSMGGGLVTGFFTRDASSPPSQDVKNLVSGAMVSSPWLDIHYPIPRSIAVPVLRTALSLLPRLQLPLGPLSDNLSRDKQLCEANRQDPLSSTHVYVCCLLGPLSGGPKIVDEEYTRWPEHLPLLICHGTGDKVTQCAMSERLYQNLKKTDRSVRFVSFEGFYHEGFFEPGEDKLKFARAFWDWLDEQVAVHAEGRPQPPSSDVHVS</sequence>
<accession>A0AAF0E8R5</accession>
<evidence type="ECO:0000259" key="3">
    <source>
        <dbReference type="Pfam" id="PF12146"/>
    </source>
</evidence>
<reference evidence="4" key="1">
    <citation type="submission" date="2023-03" db="EMBL/GenBank/DDBJ databases">
        <title>Mating type loci evolution in Malassezia.</title>
        <authorList>
            <person name="Coelho M.A."/>
        </authorList>
    </citation>
    <scope>NUCLEOTIDE SEQUENCE</scope>
    <source>
        <strain evidence="4">CBS 10434</strain>
    </source>
</reference>
<dbReference type="SUPFAM" id="SSF53474">
    <property type="entry name" value="alpha/beta-Hydrolases"/>
    <property type="match status" value="1"/>
</dbReference>
<gene>
    <name evidence="4" type="ORF">MCAP1_002558</name>
</gene>
<dbReference type="AlphaFoldDB" id="A0AAF0E8R5"/>
<protein>
    <submittedName>
        <fullName evidence="4">Acylglycerol lipase</fullName>
        <ecNumber evidence="4">3.1.1.23</ecNumber>
    </submittedName>
</protein>
<keyword evidence="5" id="KW-1185">Reference proteome</keyword>
<dbReference type="Proteomes" id="UP001220961">
    <property type="component" value="Chromosome 5"/>
</dbReference>
<comment type="catalytic activity">
    <reaction evidence="2">
        <text>a monoacylglycerol + H2O = glycerol + a fatty acid + H(+)</text>
        <dbReference type="Rhea" id="RHEA:15245"/>
        <dbReference type="ChEBI" id="CHEBI:15377"/>
        <dbReference type="ChEBI" id="CHEBI:15378"/>
        <dbReference type="ChEBI" id="CHEBI:17408"/>
        <dbReference type="ChEBI" id="CHEBI:17754"/>
        <dbReference type="ChEBI" id="CHEBI:28868"/>
    </reaction>
</comment>
<keyword evidence="4" id="KW-0378">Hydrolase</keyword>
<proteinExistence type="predicted"/>